<evidence type="ECO:0000256" key="1">
    <source>
        <dbReference type="ARBA" id="ARBA00004123"/>
    </source>
</evidence>
<keyword evidence="3" id="KW-0479">Metal-binding</keyword>
<dbReference type="AlphaFoldDB" id="A0AAD5YN11"/>
<keyword evidence="6" id="KW-0862">Zinc</keyword>
<dbReference type="Pfam" id="PF03367">
    <property type="entry name" value="Zn_ribbon_ZPR1"/>
    <property type="match status" value="2"/>
</dbReference>
<evidence type="ECO:0000256" key="5">
    <source>
        <dbReference type="ARBA" id="ARBA00022771"/>
    </source>
</evidence>
<dbReference type="Gene3D" id="2.20.25.420">
    <property type="entry name" value="ZPR1, zinc finger domain"/>
    <property type="match status" value="2"/>
</dbReference>
<evidence type="ECO:0000313" key="12">
    <source>
        <dbReference type="Proteomes" id="UP001213000"/>
    </source>
</evidence>
<evidence type="ECO:0000256" key="9">
    <source>
        <dbReference type="SAM" id="MobiDB-lite"/>
    </source>
</evidence>
<sequence>MSTTENKEELFPTIGKVADQADQIEETGEVDTVDDEEKVVTEISSLCMKCHEEGTTRLLLTSIPFFREIVVMSFRCEHCGTQNNEIQAAAAIQPEGAAYTAQILDRSDLDRQIVRSPTCEITISELEMTLPPTSRGQLTTVEGLIRDIVADLDMDQPLRRIQDPNGYQMIQNIVDKLKAILGDDEEDEERDKEATGPAESTKAPEKATPMPPFTIKLDDPAGNSFIEFVGSISDPKWSKRTYHRTLEQNIALGLVNPEETEAVPKVANPDAINAESTEVGEDEIFVFPGICSSCGHPIETNMKKVNIPYFKDILIMSTNCDRCGYRDNEVKSGGAISEKGKRITVKVEDREDLSRDILKSETAGLTIPEIDLVLTHGTLGGRFTTLEGILEQVHEELAEKVFMSMSGDSAQAEDKATFQTFLENLRQVKEAERPFTVILDDPLANSYIQNLYAPDPDPNMTIENYERTWEQNEELGLNDIKVEGYEEGGEVEKKEQVAS</sequence>
<evidence type="ECO:0000256" key="3">
    <source>
        <dbReference type="ARBA" id="ARBA00022723"/>
    </source>
</evidence>
<dbReference type="FunFam" id="2.20.25.420:FF:000001">
    <property type="entry name" value="Zinc finger protein ZPR1"/>
    <property type="match status" value="1"/>
</dbReference>
<evidence type="ECO:0000313" key="11">
    <source>
        <dbReference type="EMBL" id="KAJ3564028.1"/>
    </source>
</evidence>
<dbReference type="SMART" id="SM00709">
    <property type="entry name" value="Zpr1"/>
    <property type="match status" value="2"/>
</dbReference>
<comment type="subcellular location">
    <subcellularLocation>
        <location evidence="1">Nucleus</location>
    </subcellularLocation>
</comment>
<keyword evidence="12" id="KW-1185">Reference proteome</keyword>
<comment type="function">
    <text evidence="8">Acts as a protein folding chaperone for elongation factor 1-alpha.</text>
</comment>
<evidence type="ECO:0000256" key="7">
    <source>
        <dbReference type="ARBA" id="ARBA00023242"/>
    </source>
</evidence>
<dbReference type="PANTHER" id="PTHR10876">
    <property type="entry name" value="ZINC FINGER PROTEIN ZPR1"/>
    <property type="match status" value="1"/>
</dbReference>
<gene>
    <name evidence="11" type="ORF">NP233_g8559</name>
</gene>
<feature type="region of interest" description="Disordered" evidence="9">
    <location>
        <begin position="184"/>
        <end position="212"/>
    </location>
</feature>
<feature type="domain" description="Zinc finger ZPR1-type" evidence="10">
    <location>
        <begin position="289"/>
        <end position="450"/>
    </location>
</feature>
<keyword evidence="5" id="KW-0863">Zinc-finger</keyword>
<reference evidence="11" key="1">
    <citation type="submission" date="2022-07" db="EMBL/GenBank/DDBJ databases">
        <title>Genome Sequence of Leucocoprinus birnbaumii.</title>
        <authorList>
            <person name="Buettner E."/>
        </authorList>
    </citation>
    <scope>NUCLEOTIDE SEQUENCE</scope>
    <source>
        <strain evidence="11">VT141</strain>
    </source>
</reference>
<keyword evidence="7" id="KW-0539">Nucleus</keyword>
<dbReference type="InterPro" id="IPR004457">
    <property type="entry name" value="Znf_ZPR1"/>
</dbReference>
<comment type="caution">
    <text evidence="11">The sequence shown here is derived from an EMBL/GenBank/DDBJ whole genome shotgun (WGS) entry which is preliminary data.</text>
</comment>
<dbReference type="NCBIfam" id="TIGR00310">
    <property type="entry name" value="ZPR1_znf"/>
    <property type="match status" value="1"/>
</dbReference>
<name>A0AAD5YN11_9AGAR</name>
<evidence type="ECO:0000256" key="2">
    <source>
        <dbReference type="ARBA" id="ARBA00008354"/>
    </source>
</evidence>
<dbReference type="Gene3D" id="2.60.120.1040">
    <property type="entry name" value="ZPR1, A/B domain"/>
    <property type="match status" value="2"/>
</dbReference>
<evidence type="ECO:0000256" key="6">
    <source>
        <dbReference type="ARBA" id="ARBA00022833"/>
    </source>
</evidence>
<dbReference type="InterPro" id="IPR042451">
    <property type="entry name" value="ZPR1_A/B_dom"/>
</dbReference>
<dbReference type="Proteomes" id="UP001213000">
    <property type="component" value="Unassembled WGS sequence"/>
</dbReference>
<dbReference type="InterPro" id="IPR040141">
    <property type="entry name" value="ZPR1"/>
</dbReference>
<accession>A0AAD5YN11</accession>
<organism evidence="11 12">
    <name type="scientific">Leucocoprinus birnbaumii</name>
    <dbReference type="NCBI Taxonomy" id="56174"/>
    <lineage>
        <taxon>Eukaryota</taxon>
        <taxon>Fungi</taxon>
        <taxon>Dikarya</taxon>
        <taxon>Basidiomycota</taxon>
        <taxon>Agaricomycotina</taxon>
        <taxon>Agaricomycetes</taxon>
        <taxon>Agaricomycetidae</taxon>
        <taxon>Agaricales</taxon>
        <taxon>Agaricineae</taxon>
        <taxon>Agaricaceae</taxon>
        <taxon>Leucocoprinus</taxon>
    </lineage>
</organism>
<dbReference type="GO" id="GO:0005634">
    <property type="term" value="C:nucleus"/>
    <property type="evidence" value="ECO:0007669"/>
    <property type="project" value="UniProtKB-SubCell"/>
</dbReference>
<comment type="similarity">
    <text evidence="2">Belongs to the ZPR1 family.</text>
</comment>
<dbReference type="InterPro" id="IPR056180">
    <property type="entry name" value="ZPR1_jr_dom"/>
</dbReference>
<dbReference type="PANTHER" id="PTHR10876:SF0">
    <property type="entry name" value="ZINC FINGER PROTEIN ZPR1"/>
    <property type="match status" value="1"/>
</dbReference>
<dbReference type="EMBL" id="JANIEX010000701">
    <property type="protein sequence ID" value="KAJ3564028.1"/>
    <property type="molecule type" value="Genomic_DNA"/>
</dbReference>
<keyword evidence="4" id="KW-0677">Repeat</keyword>
<dbReference type="GO" id="GO:0008270">
    <property type="term" value="F:zinc ion binding"/>
    <property type="evidence" value="ECO:0007669"/>
    <property type="project" value="UniProtKB-KW"/>
</dbReference>
<dbReference type="InterPro" id="IPR042452">
    <property type="entry name" value="ZPR1_Znf1/2"/>
</dbReference>
<dbReference type="Pfam" id="PF22794">
    <property type="entry name" value="jr-ZPR1"/>
    <property type="match status" value="2"/>
</dbReference>
<protein>
    <recommendedName>
        <fullName evidence="10">Zinc finger ZPR1-type domain-containing protein</fullName>
    </recommendedName>
</protein>
<dbReference type="FunFam" id="2.60.120.1040:FF:000001">
    <property type="entry name" value="Zinc finger protein ZPR1"/>
    <property type="match status" value="1"/>
</dbReference>
<evidence type="ECO:0000259" key="10">
    <source>
        <dbReference type="SMART" id="SM00709"/>
    </source>
</evidence>
<evidence type="ECO:0000256" key="8">
    <source>
        <dbReference type="ARBA" id="ARBA00054139"/>
    </source>
</evidence>
<dbReference type="FunFam" id="2.20.25.420:FF:000002">
    <property type="entry name" value="Zinc finger protein ZPR1"/>
    <property type="match status" value="1"/>
</dbReference>
<proteinExistence type="inferred from homology"/>
<evidence type="ECO:0000256" key="4">
    <source>
        <dbReference type="ARBA" id="ARBA00022737"/>
    </source>
</evidence>
<feature type="domain" description="Zinc finger ZPR1-type" evidence="10">
    <location>
        <begin position="45"/>
        <end position="228"/>
    </location>
</feature>